<gene>
    <name evidence="1" type="ORF">Golax_024294</name>
</gene>
<name>A0A7J8ZBN3_9ROSI</name>
<accession>A0A7J8ZBN3</accession>
<sequence length="54" mass="6374">MVIFSLRDCPTASKIWNLLIPTDRLIRFYSSNIQEWIVSNLHNQYDICFGEAKL</sequence>
<dbReference type="EMBL" id="JABEZV010000004">
    <property type="protein sequence ID" value="MBA0709248.1"/>
    <property type="molecule type" value="Genomic_DNA"/>
</dbReference>
<comment type="caution">
    <text evidence="1">The sequence shown here is derived from an EMBL/GenBank/DDBJ whole genome shotgun (WGS) entry which is preliminary data.</text>
</comment>
<evidence type="ECO:0000313" key="1">
    <source>
        <dbReference type="EMBL" id="MBA0709248.1"/>
    </source>
</evidence>
<protein>
    <submittedName>
        <fullName evidence="1">Uncharacterized protein</fullName>
    </submittedName>
</protein>
<organism evidence="1 2">
    <name type="scientific">Gossypium laxum</name>
    <dbReference type="NCBI Taxonomy" id="34288"/>
    <lineage>
        <taxon>Eukaryota</taxon>
        <taxon>Viridiplantae</taxon>
        <taxon>Streptophyta</taxon>
        <taxon>Embryophyta</taxon>
        <taxon>Tracheophyta</taxon>
        <taxon>Spermatophyta</taxon>
        <taxon>Magnoliopsida</taxon>
        <taxon>eudicotyledons</taxon>
        <taxon>Gunneridae</taxon>
        <taxon>Pentapetalae</taxon>
        <taxon>rosids</taxon>
        <taxon>malvids</taxon>
        <taxon>Malvales</taxon>
        <taxon>Malvaceae</taxon>
        <taxon>Malvoideae</taxon>
        <taxon>Gossypium</taxon>
    </lineage>
</organism>
<proteinExistence type="predicted"/>
<dbReference type="Proteomes" id="UP000593574">
    <property type="component" value="Unassembled WGS sequence"/>
</dbReference>
<dbReference type="AlphaFoldDB" id="A0A7J8ZBN3"/>
<evidence type="ECO:0000313" key="2">
    <source>
        <dbReference type="Proteomes" id="UP000593574"/>
    </source>
</evidence>
<keyword evidence="2" id="KW-1185">Reference proteome</keyword>
<reference evidence="1 2" key="1">
    <citation type="journal article" date="2019" name="Genome Biol. Evol.">
        <title>Insights into the evolution of the New World diploid cottons (Gossypium, subgenus Houzingenia) based on genome sequencing.</title>
        <authorList>
            <person name="Grover C.E."/>
            <person name="Arick M.A. 2nd"/>
            <person name="Thrash A."/>
            <person name="Conover J.L."/>
            <person name="Sanders W.S."/>
            <person name="Peterson D.G."/>
            <person name="Frelichowski J.E."/>
            <person name="Scheffler J.A."/>
            <person name="Scheffler B.E."/>
            <person name="Wendel J.F."/>
        </authorList>
    </citation>
    <scope>NUCLEOTIDE SEQUENCE [LARGE SCALE GENOMIC DNA]</scope>
    <source>
        <strain evidence="1">4</strain>
        <tissue evidence="1">Leaf</tissue>
    </source>
</reference>